<keyword evidence="1" id="KW-0805">Transcription regulation</keyword>
<feature type="domain" description="NR LBD" evidence="5">
    <location>
        <begin position="50"/>
        <end position="283"/>
    </location>
</feature>
<evidence type="ECO:0000256" key="4">
    <source>
        <dbReference type="SAM" id="MobiDB-lite"/>
    </source>
</evidence>
<dbReference type="SMART" id="SM00430">
    <property type="entry name" value="HOLI"/>
    <property type="match status" value="1"/>
</dbReference>
<sequence>MSSDESRLRDSPPLNPEEDWTKTLNWSNKQLLSDLLELDNEVKRASGTIAPDSVVKFSLKSFINERTLILHEGRAYQTNQKVSPSPDDPVTALHRIVEVVDWVNGLCRVALRYCEHGSITVEDKVAIVQNVFCRLVLLSMAAKGALCRENPTGYPFNNITEKSEFDLWLMEDFIPALKKLNPTQTEIFAFKAIITMDPSAKGIRPAASETITEFRNRLQELFAKLLKKGKVSSISPYAQFGNYLLLIPNLISISERLNETFRAKYPLNGGNETNELHIYILRDLFNPDTTDYLRFPQYSARKLSASAPSPNAGMNKVFEMSSNNIPKQRLPNTPPQIMINDQISGFEHYNWHLSTFASAFSNLQVQTTTGFSAPIITSDPKSPISLVNGFSPVFSSAENNASHLSPALPTQSMTPVENFMTTTGANSLYMNRFAIPNSAPSFYSTALGSQMMQPQTSRASQYPSTSNSRPNTLEIPASGVISESTQMQHGVIPKLPLQLTKSIEEMLRPAVPDDGSTWNKPLAKDWADKVSTPAFNREVVAKFFPECANSNI</sequence>
<keyword evidence="2" id="KW-0804">Transcription</keyword>
<evidence type="ECO:0000313" key="7">
    <source>
        <dbReference type="WBParaSite" id="ACRNAN_scaffold920.g24667.t1"/>
    </source>
</evidence>
<name>A0A914EPE3_9BILA</name>
<dbReference type="PROSITE" id="PS51843">
    <property type="entry name" value="NR_LBD"/>
    <property type="match status" value="1"/>
</dbReference>
<evidence type="ECO:0000256" key="3">
    <source>
        <dbReference type="ARBA" id="ARBA00023170"/>
    </source>
</evidence>
<evidence type="ECO:0000256" key="1">
    <source>
        <dbReference type="ARBA" id="ARBA00023015"/>
    </source>
</evidence>
<organism evidence="6 7">
    <name type="scientific">Acrobeloides nanus</name>
    <dbReference type="NCBI Taxonomy" id="290746"/>
    <lineage>
        <taxon>Eukaryota</taxon>
        <taxon>Metazoa</taxon>
        <taxon>Ecdysozoa</taxon>
        <taxon>Nematoda</taxon>
        <taxon>Chromadorea</taxon>
        <taxon>Rhabditida</taxon>
        <taxon>Tylenchina</taxon>
        <taxon>Cephalobomorpha</taxon>
        <taxon>Cephaloboidea</taxon>
        <taxon>Cephalobidae</taxon>
        <taxon>Acrobeloides</taxon>
    </lineage>
</organism>
<dbReference type="PANTHER" id="PTHR47519">
    <property type="entry name" value="NUCLEAR HORMONE RECEPTOR FAMILY MEMBER NHR-31-RELATED"/>
    <property type="match status" value="1"/>
</dbReference>
<dbReference type="PANTHER" id="PTHR47519:SF1">
    <property type="entry name" value="NUCLEAR HORMONE RECEPTOR FAMILY MEMBER NHR-31"/>
    <property type="match status" value="1"/>
</dbReference>
<keyword evidence="3" id="KW-0675">Receptor</keyword>
<evidence type="ECO:0000259" key="5">
    <source>
        <dbReference type="PROSITE" id="PS51843"/>
    </source>
</evidence>
<evidence type="ECO:0000256" key="2">
    <source>
        <dbReference type="ARBA" id="ARBA00023163"/>
    </source>
</evidence>
<dbReference type="WBParaSite" id="ACRNAN_scaffold920.g24667.t1">
    <property type="protein sequence ID" value="ACRNAN_scaffold920.g24667.t1"/>
    <property type="gene ID" value="ACRNAN_scaffold920.g24667"/>
</dbReference>
<protein>
    <submittedName>
        <fullName evidence="7">NR LBD domain-containing protein</fullName>
    </submittedName>
</protein>
<proteinExistence type="predicted"/>
<feature type="compositionally biased region" description="Basic and acidic residues" evidence="4">
    <location>
        <begin position="1"/>
        <end position="10"/>
    </location>
</feature>
<dbReference type="InterPro" id="IPR052496">
    <property type="entry name" value="Orphan_Nuclear_Rcpt"/>
</dbReference>
<keyword evidence="6" id="KW-1185">Reference proteome</keyword>
<dbReference type="Pfam" id="PF00104">
    <property type="entry name" value="Hormone_recep"/>
    <property type="match status" value="1"/>
</dbReference>
<dbReference type="Gene3D" id="1.10.565.10">
    <property type="entry name" value="Retinoid X Receptor"/>
    <property type="match status" value="1"/>
</dbReference>
<dbReference type="AlphaFoldDB" id="A0A914EPE3"/>
<feature type="region of interest" description="Disordered" evidence="4">
    <location>
        <begin position="1"/>
        <end position="20"/>
    </location>
</feature>
<dbReference type="InterPro" id="IPR035500">
    <property type="entry name" value="NHR-like_dom_sf"/>
</dbReference>
<evidence type="ECO:0000313" key="6">
    <source>
        <dbReference type="Proteomes" id="UP000887540"/>
    </source>
</evidence>
<dbReference type="InterPro" id="IPR000536">
    <property type="entry name" value="Nucl_hrmn_rcpt_lig-bd"/>
</dbReference>
<reference evidence="7" key="1">
    <citation type="submission" date="2022-11" db="UniProtKB">
        <authorList>
            <consortium name="WormBaseParasite"/>
        </authorList>
    </citation>
    <scope>IDENTIFICATION</scope>
</reference>
<dbReference type="SUPFAM" id="SSF48508">
    <property type="entry name" value="Nuclear receptor ligand-binding domain"/>
    <property type="match status" value="1"/>
</dbReference>
<accession>A0A914EPE3</accession>
<dbReference type="Proteomes" id="UP000887540">
    <property type="component" value="Unplaced"/>
</dbReference>